<proteinExistence type="predicted"/>
<dbReference type="EMBL" id="CP048666">
    <property type="protein sequence ID" value="QOW48290.1"/>
    <property type="molecule type" value="Genomic_DNA"/>
</dbReference>
<name>A0A7S7AJB8_9GAMM</name>
<organism evidence="2 3">
    <name type="scientific">Acinetobacter piscicola</name>
    <dbReference type="NCBI Taxonomy" id="2006115"/>
    <lineage>
        <taxon>Bacteria</taxon>
        <taxon>Pseudomonadati</taxon>
        <taxon>Pseudomonadota</taxon>
        <taxon>Gammaproteobacteria</taxon>
        <taxon>Moraxellales</taxon>
        <taxon>Moraxellaceae</taxon>
        <taxon>Acinetobacter</taxon>
    </lineage>
</organism>
<evidence type="ECO:0000256" key="1">
    <source>
        <dbReference type="SAM" id="MobiDB-lite"/>
    </source>
</evidence>
<protein>
    <submittedName>
        <fullName evidence="2">Uncharacterized protein</fullName>
    </submittedName>
</protein>
<dbReference type="Proteomes" id="UP000593966">
    <property type="component" value="Plasmid pYH12207-7"/>
</dbReference>
<dbReference type="AlphaFoldDB" id="A0A7S7AJB8"/>
<feature type="compositionally biased region" description="Basic and acidic residues" evidence="1">
    <location>
        <begin position="214"/>
        <end position="226"/>
    </location>
</feature>
<evidence type="ECO:0000313" key="2">
    <source>
        <dbReference type="EMBL" id="QOW48290.1"/>
    </source>
</evidence>
<keyword evidence="2" id="KW-0614">Plasmid</keyword>
<feature type="region of interest" description="Disordered" evidence="1">
    <location>
        <begin position="214"/>
        <end position="238"/>
    </location>
</feature>
<sequence length="269" mass="31518">MLKRSSLQRKEFKQEELALMKKLDLNDIEIIKSDNLAQLLIWTSELSQHNHAQFIEFSNRLENVDEIEEREEINKKITFYRNSAFSENQIKDFYLKKLLDQGEATVRGYIKHRIKPDMKYAVISYHGYDFISFATPEIIEKFPLNFIDFVQMEAPKTLADIHPDEALLLSSIKDFIKPFKEQYKKITSKNRDIKEHNAVVHEIYIKIKNKEATLQKSTDSKPKESSPKSTENSAVPVEMKQVAIQKNMAPLEKPITVIKKRKFALNKEK</sequence>
<keyword evidence="3" id="KW-1185">Reference proteome</keyword>
<evidence type="ECO:0000313" key="3">
    <source>
        <dbReference type="Proteomes" id="UP000593966"/>
    </source>
</evidence>
<dbReference type="RefSeq" id="WP_180047848.1">
    <property type="nucleotide sequence ID" value="NZ_CP048666.1"/>
</dbReference>
<gene>
    <name evidence="2" type="ORF">G0028_20845</name>
</gene>
<accession>A0A7S7AJB8</accession>
<reference evidence="2 3" key="1">
    <citation type="submission" date="2020-02" db="EMBL/GenBank/DDBJ databases">
        <title>Tigecycline-resistant Acinetobacter species from pigs and migratory birds.</title>
        <authorList>
            <person name="Chen C."/>
            <person name="Sun J."/>
            <person name="Liao X.-P."/>
            <person name="Liu Y.-H."/>
        </authorList>
    </citation>
    <scope>NUCLEOTIDE SEQUENCE [LARGE SCALE GENOMIC DNA]</scope>
    <source>
        <strain evidence="2 3">YH12207_T</strain>
        <plasmid evidence="2 3">pYH12207-7</plasmid>
    </source>
</reference>
<geneLocation type="plasmid" evidence="2 3">
    <name>pYH12207-7</name>
</geneLocation>